<evidence type="ECO:0000259" key="5">
    <source>
        <dbReference type="Pfam" id="PF07291"/>
    </source>
</evidence>
<keyword evidence="3" id="KW-1133">Transmembrane helix</keyword>
<name>A0ABQ2RE31_9ACTN</name>
<evidence type="ECO:0000256" key="1">
    <source>
        <dbReference type="ARBA" id="ARBA00004141"/>
    </source>
</evidence>
<keyword evidence="4" id="KW-0472">Membrane</keyword>
<reference evidence="7" key="1">
    <citation type="journal article" date="2019" name="Int. J. Syst. Evol. Microbiol.">
        <title>The Global Catalogue of Microorganisms (GCM) 10K type strain sequencing project: providing services to taxonomists for standard genome sequencing and annotation.</title>
        <authorList>
            <consortium name="The Broad Institute Genomics Platform"/>
            <consortium name="The Broad Institute Genome Sequencing Center for Infectious Disease"/>
            <person name="Wu L."/>
            <person name="Ma J."/>
        </authorList>
    </citation>
    <scope>NUCLEOTIDE SEQUENCE [LARGE SCALE GENOMIC DNA]</scope>
    <source>
        <strain evidence="7">JCM 3115</strain>
    </source>
</reference>
<comment type="caution">
    <text evidence="6">The sequence shown here is derived from an EMBL/GenBank/DDBJ whole genome shotgun (WGS) entry which is preliminary data.</text>
</comment>
<sequence>MMTWTLTMIAVAQLPVLCVLLAAGALAKVWTARGDAEPGALGRLGPAVLVPDRWRASAMLVCAAGEAALLAGLLASGHPAFRWATAGFFAMSTYVLWELRRQRPDVGCGCFGEVSAAPVGLRSLGRTTVLTAMAAGTVWAPPVSGWSLLTAMTWPDALAAAGGLVVLAALSPEIEEAAARIRHRAPCEQRPMPPEQALHRLRASPVWRAHERLLASGEPVDSWRELCWRFFVYPGRSRTDEPVDVVFAVYLSGRHPAVRVALVDAAGQPVDAGTLTESIPVSARG</sequence>
<dbReference type="InterPro" id="IPR009908">
    <property type="entry name" value="Methylamine_util_MauE"/>
</dbReference>
<dbReference type="EMBL" id="BMQJ01000023">
    <property type="protein sequence ID" value="GGQ27323.1"/>
    <property type="molecule type" value="Genomic_DNA"/>
</dbReference>
<proteinExistence type="predicted"/>
<protein>
    <recommendedName>
        <fullName evidence="5">Methylamine utilisation protein MauE domain-containing protein</fullName>
    </recommendedName>
</protein>
<gene>
    <name evidence="6" type="ORF">GCM10010140_66860</name>
</gene>
<evidence type="ECO:0000256" key="4">
    <source>
        <dbReference type="ARBA" id="ARBA00023136"/>
    </source>
</evidence>
<keyword evidence="7" id="KW-1185">Reference proteome</keyword>
<evidence type="ECO:0000256" key="3">
    <source>
        <dbReference type="ARBA" id="ARBA00022989"/>
    </source>
</evidence>
<evidence type="ECO:0000256" key="2">
    <source>
        <dbReference type="ARBA" id="ARBA00022692"/>
    </source>
</evidence>
<dbReference type="Proteomes" id="UP000611554">
    <property type="component" value="Unassembled WGS sequence"/>
</dbReference>
<evidence type="ECO:0000313" key="6">
    <source>
        <dbReference type="EMBL" id="GGQ27323.1"/>
    </source>
</evidence>
<comment type="subcellular location">
    <subcellularLocation>
        <location evidence="1">Membrane</location>
        <topology evidence="1">Multi-pass membrane protein</topology>
    </subcellularLocation>
</comment>
<feature type="domain" description="Methylamine utilisation protein MauE" evidence="5">
    <location>
        <begin position="14"/>
        <end position="139"/>
    </location>
</feature>
<organism evidence="6 7">
    <name type="scientific">Streptosporangium pseudovulgare</name>
    <dbReference type="NCBI Taxonomy" id="35765"/>
    <lineage>
        <taxon>Bacteria</taxon>
        <taxon>Bacillati</taxon>
        <taxon>Actinomycetota</taxon>
        <taxon>Actinomycetes</taxon>
        <taxon>Streptosporangiales</taxon>
        <taxon>Streptosporangiaceae</taxon>
        <taxon>Streptosporangium</taxon>
    </lineage>
</organism>
<accession>A0ABQ2RE31</accession>
<dbReference type="Pfam" id="PF07291">
    <property type="entry name" value="MauE"/>
    <property type="match status" value="1"/>
</dbReference>
<keyword evidence="2" id="KW-0812">Transmembrane</keyword>
<evidence type="ECO:0000313" key="7">
    <source>
        <dbReference type="Proteomes" id="UP000611554"/>
    </source>
</evidence>